<dbReference type="InterPro" id="IPR034922">
    <property type="entry name" value="REX1-like_exo"/>
</dbReference>
<evidence type="ECO:0000256" key="6">
    <source>
        <dbReference type="ARBA" id="ARBA00023242"/>
    </source>
</evidence>
<dbReference type="PANTHER" id="PTHR12801:SF115">
    <property type="entry name" value="FI18136P1-RELATED"/>
    <property type="match status" value="1"/>
</dbReference>
<dbReference type="PANTHER" id="PTHR12801">
    <property type="entry name" value="RNA EXONUCLEASE REXO1 / RECO3 FAMILY MEMBER-RELATED"/>
    <property type="match status" value="1"/>
</dbReference>
<keyword evidence="3" id="KW-0540">Nuclease</keyword>
<protein>
    <submittedName>
        <fullName evidence="9">3'-5' exonuclease</fullName>
    </submittedName>
</protein>
<evidence type="ECO:0000256" key="1">
    <source>
        <dbReference type="ARBA" id="ARBA00004123"/>
    </source>
</evidence>
<sequence>MFSNLNLFRSTFCPMAARCESAFCPFAHQAHQAESIDVRALLELPSNPGTSSLVDSSGSRSKRPLSDVPQPAGRPLSTKKQRTDTLDSQTAPPVSLAKKLSSQSSSSVQPVASKPTESPAKFESLSNTFRRPLDQKPLDGVGNSKSSRESSQLVPCPTLSLRPNQTTVPLRDRQNALKALYAEFTKLYRPILKLDGSLPARHALAQEQDAYKKGRTSYKNALSNMLISIRKRPPPDFLMHSSIGTQAESLRASASLAQREASKITYASIAPFLLPLENFGLWDYAVDVPSFEGGTSPHQEGTNQICERCAKEFLVPLNGEAGIEKGQDKCWYHWGRKRWGKDQGIRTQLATCCQLPFNSQGCTTATSHVFADKSIDGLHSQLAFVRSEDIQAAEESKAGRNRSEVSEGWGELMPGQLRLLGMDCEMLYTTAGFTVGRITLVDEDGKMVFDEFVRIDPAHALDYNTRFSGLHPHQIEAASMNLIDARQALMAFIGPATIIVGHGLENDLKALRLIHHRVIDTAVLFAHPQGPPFRFSLKTLALSHLKQTIQDSADQGHSSEEDARACIELIKWRVAQEREVLARAAELALSLGID</sequence>
<dbReference type="CDD" id="cd06145">
    <property type="entry name" value="REX1_like"/>
    <property type="match status" value="1"/>
</dbReference>
<dbReference type="GO" id="GO:0003676">
    <property type="term" value="F:nucleic acid binding"/>
    <property type="evidence" value="ECO:0007669"/>
    <property type="project" value="InterPro"/>
</dbReference>
<evidence type="ECO:0000256" key="3">
    <source>
        <dbReference type="ARBA" id="ARBA00022722"/>
    </source>
</evidence>
<proteinExistence type="inferred from homology"/>
<dbReference type="Gene3D" id="3.30.420.10">
    <property type="entry name" value="Ribonuclease H-like superfamily/Ribonuclease H"/>
    <property type="match status" value="1"/>
</dbReference>
<dbReference type="InterPro" id="IPR013520">
    <property type="entry name" value="Ribonucl_H"/>
</dbReference>
<dbReference type="AlphaFoldDB" id="A0A0F7SRZ3"/>
<dbReference type="InterPro" id="IPR047021">
    <property type="entry name" value="REXO1/3/4-like"/>
</dbReference>
<evidence type="ECO:0000313" key="9">
    <source>
        <dbReference type="EMBL" id="CED84226.1"/>
    </source>
</evidence>
<feature type="compositionally biased region" description="Low complexity" evidence="7">
    <location>
        <begin position="94"/>
        <end position="115"/>
    </location>
</feature>
<keyword evidence="4" id="KW-0378">Hydrolase</keyword>
<dbReference type="EMBL" id="LN483157">
    <property type="protein sequence ID" value="CED84226.1"/>
    <property type="molecule type" value="Genomic_DNA"/>
</dbReference>
<dbReference type="SUPFAM" id="SSF53098">
    <property type="entry name" value="Ribonuclease H-like"/>
    <property type="match status" value="1"/>
</dbReference>
<evidence type="ECO:0000259" key="8">
    <source>
        <dbReference type="SMART" id="SM00479"/>
    </source>
</evidence>
<reference evidence="9" key="1">
    <citation type="submission" date="2014-08" db="EMBL/GenBank/DDBJ databases">
        <authorList>
            <person name="Sharma Rahul"/>
            <person name="Thines Marco"/>
        </authorList>
    </citation>
    <scope>NUCLEOTIDE SEQUENCE</scope>
</reference>
<comment type="subcellular location">
    <subcellularLocation>
        <location evidence="1">Nucleus</location>
    </subcellularLocation>
</comment>
<feature type="domain" description="Exonuclease" evidence="8">
    <location>
        <begin position="418"/>
        <end position="579"/>
    </location>
</feature>
<dbReference type="FunFam" id="3.30.420.10:FF:000031">
    <property type="entry name" value="RNA exonuclease 1"/>
    <property type="match status" value="1"/>
</dbReference>
<dbReference type="SMART" id="SM00479">
    <property type="entry name" value="EXOIII"/>
    <property type="match status" value="1"/>
</dbReference>
<feature type="compositionally biased region" description="Polar residues" evidence="7">
    <location>
        <begin position="49"/>
        <end position="59"/>
    </location>
</feature>
<evidence type="ECO:0000256" key="7">
    <source>
        <dbReference type="SAM" id="MobiDB-lite"/>
    </source>
</evidence>
<dbReference type="InterPro" id="IPR036397">
    <property type="entry name" value="RNaseH_sf"/>
</dbReference>
<accession>A0A0F7SRZ3</accession>
<evidence type="ECO:0000256" key="4">
    <source>
        <dbReference type="ARBA" id="ARBA00022801"/>
    </source>
</evidence>
<organism evidence="9">
    <name type="scientific">Phaffia rhodozyma</name>
    <name type="common">Yeast</name>
    <name type="synonym">Xanthophyllomyces dendrorhous</name>
    <dbReference type="NCBI Taxonomy" id="264483"/>
    <lineage>
        <taxon>Eukaryota</taxon>
        <taxon>Fungi</taxon>
        <taxon>Dikarya</taxon>
        <taxon>Basidiomycota</taxon>
        <taxon>Agaricomycotina</taxon>
        <taxon>Tremellomycetes</taxon>
        <taxon>Cystofilobasidiales</taxon>
        <taxon>Mrakiaceae</taxon>
        <taxon>Phaffia</taxon>
    </lineage>
</organism>
<keyword evidence="6" id="KW-0539">Nucleus</keyword>
<name>A0A0F7SRZ3_PHARH</name>
<evidence type="ECO:0000256" key="5">
    <source>
        <dbReference type="ARBA" id="ARBA00022839"/>
    </source>
</evidence>
<evidence type="ECO:0000256" key="2">
    <source>
        <dbReference type="ARBA" id="ARBA00006357"/>
    </source>
</evidence>
<feature type="compositionally biased region" description="Polar residues" evidence="7">
    <location>
        <begin position="143"/>
        <end position="153"/>
    </location>
</feature>
<dbReference type="GO" id="GO:0010629">
    <property type="term" value="P:negative regulation of gene expression"/>
    <property type="evidence" value="ECO:0007669"/>
    <property type="project" value="UniProtKB-ARBA"/>
</dbReference>
<dbReference type="GO" id="GO:0005634">
    <property type="term" value="C:nucleus"/>
    <property type="evidence" value="ECO:0007669"/>
    <property type="project" value="UniProtKB-SubCell"/>
</dbReference>
<dbReference type="GO" id="GO:0004527">
    <property type="term" value="F:exonuclease activity"/>
    <property type="evidence" value="ECO:0007669"/>
    <property type="project" value="UniProtKB-KW"/>
</dbReference>
<comment type="similarity">
    <text evidence="2">Belongs to the REXO1/REXO3 family.</text>
</comment>
<dbReference type="InterPro" id="IPR012337">
    <property type="entry name" value="RNaseH-like_sf"/>
</dbReference>
<keyword evidence="5 9" id="KW-0269">Exonuclease</keyword>
<feature type="region of interest" description="Disordered" evidence="7">
    <location>
        <begin position="49"/>
        <end position="160"/>
    </location>
</feature>